<evidence type="ECO:0000256" key="8">
    <source>
        <dbReference type="ARBA" id="ARBA00023239"/>
    </source>
</evidence>
<dbReference type="InterPro" id="IPR006175">
    <property type="entry name" value="YjgF/YER057c/UK114"/>
</dbReference>
<dbReference type="NCBIfam" id="TIGR00735">
    <property type="entry name" value="hisF"/>
    <property type="match status" value="1"/>
</dbReference>
<dbReference type="PANTHER" id="PTHR21235:SF2">
    <property type="entry name" value="IMIDAZOLE GLYCEROL PHOSPHATE SYNTHASE HISHF"/>
    <property type="match status" value="1"/>
</dbReference>
<comment type="subunit">
    <text evidence="4 11">Heterodimer of HisH and HisF.</text>
</comment>
<evidence type="ECO:0000256" key="10">
    <source>
        <dbReference type="ARBA" id="ARBA00047838"/>
    </source>
</evidence>
<feature type="active site" evidence="11">
    <location>
        <position position="147"/>
    </location>
</feature>
<reference evidence="13 14" key="1">
    <citation type="submission" date="2020-08" db="EMBL/GenBank/DDBJ databases">
        <title>Sequencing the genomes of 1000 actinobacteria strains.</title>
        <authorList>
            <person name="Klenk H.-P."/>
        </authorList>
    </citation>
    <scope>NUCLEOTIDE SEQUENCE [LARGE SCALE GENOMIC DNA]</scope>
    <source>
        <strain evidence="13 14">DSM 44320</strain>
    </source>
</reference>
<comment type="pathway">
    <text evidence="2 11">Amino-acid biosynthesis; L-histidine biosynthesis; L-histidine from 5-phospho-alpha-D-ribose 1-diphosphate: step 5/9.</text>
</comment>
<dbReference type="InterPro" id="IPR004651">
    <property type="entry name" value="HisF"/>
</dbReference>
<dbReference type="InterPro" id="IPR035959">
    <property type="entry name" value="RutC-like_sf"/>
</dbReference>
<dbReference type="GO" id="GO:0005737">
    <property type="term" value="C:cytoplasm"/>
    <property type="evidence" value="ECO:0007669"/>
    <property type="project" value="UniProtKB-SubCell"/>
</dbReference>
<dbReference type="FunFam" id="3.20.20.70:FF:000006">
    <property type="entry name" value="Imidazole glycerol phosphate synthase subunit HisF"/>
    <property type="match status" value="1"/>
</dbReference>
<comment type="function">
    <text evidence="9 11">IGPS catalyzes the conversion of PRFAR and glutamine to IGP, AICAR and glutamate. The HisF subunit catalyzes the cyclization activity that produces IGP and AICAR from PRFAR using the ammonia provided by the HisH subunit.</text>
</comment>
<dbReference type="CDD" id="cd04731">
    <property type="entry name" value="HisF"/>
    <property type="match status" value="1"/>
</dbReference>
<organism evidence="13 14">
    <name type="scientific">Nonomuraea dietziae</name>
    <dbReference type="NCBI Taxonomy" id="65515"/>
    <lineage>
        <taxon>Bacteria</taxon>
        <taxon>Bacillati</taxon>
        <taxon>Actinomycetota</taxon>
        <taxon>Actinomycetes</taxon>
        <taxon>Streptosporangiales</taxon>
        <taxon>Streptosporangiaceae</taxon>
        <taxon>Nonomuraea</taxon>
    </lineage>
</organism>
<dbReference type="GO" id="GO:0016829">
    <property type="term" value="F:lyase activity"/>
    <property type="evidence" value="ECO:0007669"/>
    <property type="project" value="UniProtKB-KW"/>
</dbReference>
<keyword evidence="14" id="KW-1185">Reference proteome</keyword>
<evidence type="ECO:0000256" key="1">
    <source>
        <dbReference type="ARBA" id="ARBA00004496"/>
    </source>
</evidence>
<dbReference type="HAMAP" id="MF_01013">
    <property type="entry name" value="HisF"/>
    <property type="match status" value="1"/>
</dbReference>
<evidence type="ECO:0000256" key="3">
    <source>
        <dbReference type="ARBA" id="ARBA00009667"/>
    </source>
</evidence>
<comment type="caution">
    <text evidence="13">The sequence shown here is derived from an EMBL/GenBank/DDBJ whole genome shotgun (WGS) entry which is preliminary data.</text>
</comment>
<dbReference type="GO" id="GO:0000105">
    <property type="term" value="P:L-histidine biosynthetic process"/>
    <property type="evidence" value="ECO:0007669"/>
    <property type="project" value="UniProtKB-UniRule"/>
</dbReference>
<evidence type="ECO:0000256" key="9">
    <source>
        <dbReference type="ARBA" id="ARBA00025475"/>
    </source>
</evidence>
<keyword evidence="5 11" id="KW-0963">Cytoplasm</keyword>
<dbReference type="InterPro" id="IPR006062">
    <property type="entry name" value="His_biosynth"/>
</dbReference>
<gene>
    <name evidence="11" type="primary">hisF</name>
    <name evidence="13" type="ORF">FHR33_008113</name>
</gene>
<name>A0A7W5VHS8_9ACTN</name>
<accession>A0A7W5VHS8</accession>
<evidence type="ECO:0000256" key="4">
    <source>
        <dbReference type="ARBA" id="ARBA00011152"/>
    </source>
</evidence>
<protein>
    <recommendedName>
        <fullName evidence="11">Imidazole glycerol phosphate synthase subunit HisF</fullName>
        <ecNumber evidence="11">4.3.2.10</ecNumber>
    </recommendedName>
    <alternativeName>
        <fullName evidence="11">IGP synthase cyclase subunit</fullName>
    </alternativeName>
    <alternativeName>
        <fullName evidence="11">IGP synthase subunit HisF</fullName>
    </alternativeName>
    <alternativeName>
        <fullName evidence="11">ImGP synthase subunit HisF</fullName>
        <shortName evidence="11">IGPS subunit HisF</shortName>
    </alternativeName>
</protein>
<dbReference type="UniPathway" id="UPA00031">
    <property type="reaction ID" value="UER00010"/>
</dbReference>
<dbReference type="EMBL" id="JACIBV010000001">
    <property type="protein sequence ID" value="MBB3732253.1"/>
    <property type="molecule type" value="Genomic_DNA"/>
</dbReference>
<evidence type="ECO:0000313" key="14">
    <source>
        <dbReference type="Proteomes" id="UP000579945"/>
    </source>
</evidence>
<dbReference type="Gene3D" id="3.30.1330.40">
    <property type="entry name" value="RutC-like"/>
    <property type="match status" value="1"/>
</dbReference>
<keyword evidence="6 11" id="KW-0028">Amino-acid biosynthesis</keyword>
<dbReference type="AlphaFoldDB" id="A0A7W5VHS8"/>
<dbReference type="EC" id="4.3.2.10" evidence="11"/>
<evidence type="ECO:0000256" key="7">
    <source>
        <dbReference type="ARBA" id="ARBA00023102"/>
    </source>
</evidence>
<evidence type="ECO:0000256" key="5">
    <source>
        <dbReference type="ARBA" id="ARBA00022490"/>
    </source>
</evidence>
<comment type="similarity">
    <text evidence="3 11 12">Belongs to the HisA/HisF family.</text>
</comment>
<evidence type="ECO:0000256" key="11">
    <source>
        <dbReference type="HAMAP-Rule" id="MF_01013"/>
    </source>
</evidence>
<comment type="catalytic activity">
    <reaction evidence="10 11">
        <text>5-[(5-phospho-1-deoxy-D-ribulos-1-ylimino)methylamino]-1-(5-phospho-beta-D-ribosyl)imidazole-4-carboxamide + L-glutamine = D-erythro-1-(imidazol-4-yl)glycerol 3-phosphate + 5-amino-1-(5-phospho-beta-D-ribosyl)imidazole-4-carboxamide + L-glutamate + H(+)</text>
        <dbReference type="Rhea" id="RHEA:24793"/>
        <dbReference type="ChEBI" id="CHEBI:15378"/>
        <dbReference type="ChEBI" id="CHEBI:29985"/>
        <dbReference type="ChEBI" id="CHEBI:58278"/>
        <dbReference type="ChEBI" id="CHEBI:58359"/>
        <dbReference type="ChEBI" id="CHEBI:58475"/>
        <dbReference type="ChEBI" id="CHEBI:58525"/>
        <dbReference type="EC" id="4.3.2.10"/>
    </reaction>
</comment>
<dbReference type="Pfam" id="PF00977">
    <property type="entry name" value="His_biosynth"/>
    <property type="match status" value="1"/>
</dbReference>
<dbReference type="GO" id="GO:0000107">
    <property type="term" value="F:imidazoleglycerol-phosphate synthase activity"/>
    <property type="evidence" value="ECO:0007669"/>
    <property type="project" value="UniProtKB-UniRule"/>
</dbReference>
<evidence type="ECO:0000256" key="2">
    <source>
        <dbReference type="ARBA" id="ARBA00005091"/>
    </source>
</evidence>
<sequence>MMGQASCVREGMRIFSGGVWEEKYGYARAVVAGPRVVVSGCTATIEGEVRHVGDAYRQAMTAFDIALEAVEAAGLAREDVVMVRYYVVDDSHYDAVGTALSEVLGHVRARLHGREGRGSDRPAHAGRDRDRGVSGMTVAVRVIPCLDVDAGRVVKGVNFENLRDAGDPVELARRYDEEGADELTFLDITASSGERETMFDVVRRTAEQVFIPLTVGGGVRSVEDVNRLLRAGADKVSLNTAAIARPELLTEASRRYGAQCIVLSVDARRAEGTPSGFEVTTHGGRRGTGIDAVEWAARGEELGVGEILLNSMDGDGTLDGYDLEMLRAVRAAVSVPVIASGGAGRLEDFPPAVAAGADAVLAASVFHFGTLKISEVKQTLHAAGHPVR</sequence>
<keyword evidence="7 11" id="KW-0368">Histidine biosynthesis</keyword>
<dbReference type="SUPFAM" id="SSF51366">
    <property type="entry name" value="Ribulose-phoshate binding barrel"/>
    <property type="match status" value="1"/>
</dbReference>
<dbReference type="Pfam" id="PF01042">
    <property type="entry name" value="Ribonuc_L-PSP"/>
    <property type="match status" value="1"/>
</dbReference>
<feature type="active site" evidence="11">
    <location>
        <position position="266"/>
    </location>
</feature>
<comment type="subcellular location">
    <subcellularLocation>
        <location evidence="1 11">Cytoplasm</location>
    </subcellularLocation>
</comment>
<keyword evidence="8 11" id="KW-0456">Lyase</keyword>
<dbReference type="Gene3D" id="3.20.20.70">
    <property type="entry name" value="Aldolase class I"/>
    <property type="match status" value="1"/>
</dbReference>
<dbReference type="PANTHER" id="PTHR21235">
    <property type="entry name" value="IMIDAZOLE GLYCEROL PHOSPHATE SYNTHASE SUBUNIT HISF/H IGP SYNTHASE SUBUNIT HISF/H"/>
    <property type="match status" value="1"/>
</dbReference>
<dbReference type="InterPro" id="IPR011060">
    <property type="entry name" value="RibuloseP-bd_barrel"/>
</dbReference>
<dbReference type="InterPro" id="IPR013785">
    <property type="entry name" value="Aldolase_TIM"/>
</dbReference>
<evidence type="ECO:0000313" key="13">
    <source>
        <dbReference type="EMBL" id="MBB3732253.1"/>
    </source>
</evidence>
<dbReference type="Proteomes" id="UP000579945">
    <property type="component" value="Unassembled WGS sequence"/>
</dbReference>
<evidence type="ECO:0000256" key="6">
    <source>
        <dbReference type="ARBA" id="ARBA00022605"/>
    </source>
</evidence>
<dbReference type="SUPFAM" id="SSF55298">
    <property type="entry name" value="YjgF-like"/>
    <property type="match status" value="1"/>
</dbReference>
<evidence type="ECO:0000256" key="12">
    <source>
        <dbReference type="RuleBase" id="RU003657"/>
    </source>
</evidence>
<proteinExistence type="inferred from homology"/>
<dbReference type="InterPro" id="IPR050064">
    <property type="entry name" value="IGPS_HisA/HisF"/>
</dbReference>